<proteinExistence type="predicted"/>
<evidence type="ECO:0000313" key="2">
    <source>
        <dbReference type="Proteomes" id="UP000828941"/>
    </source>
</evidence>
<gene>
    <name evidence="1" type="ORF">L6164_020696</name>
</gene>
<protein>
    <submittedName>
        <fullName evidence="1">Uncharacterized protein</fullName>
    </submittedName>
</protein>
<comment type="caution">
    <text evidence="1">The sequence shown here is derived from an EMBL/GenBank/DDBJ whole genome shotgun (WGS) entry which is preliminary data.</text>
</comment>
<reference evidence="1 2" key="1">
    <citation type="journal article" date="2022" name="DNA Res.">
        <title>Chromosomal-level genome assembly of the orchid tree Bauhinia variegata (Leguminosae; Cercidoideae) supports the allotetraploid origin hypothesis of Bauhinia.</title>
        <authorList>
            <person name="Zhong Y."/>
            <person name="Chen Y."/>
            <person name="Zheng D."/>
            <person name="Pang J."/>
            <person name="Liu Y."/>
            <person name="Luo S."/>
            <person name="Meng S."/>
            <person name="Qian L."/>
            <person name="Wei D."/>
            <person name="Dai S."/>
            <person name="Zhou R."/>
        </authorList>
    </citation>
    <scope>NUCLEOTIDE SEQUENCE [LARGE SCALE GENOMIC DNA]</scope>
    <source>
        <strain evidence="1">BV-YZ2020</strain>
    </source>
</reference>
<keyword evidence="2" id="KW-1185">Reference proteome</keyword>
<evidence type="ECO:0000313" key="1">
    <source>
        <dbReference type="EMBL" id="KAI4328337.1"/>
    </source>
</evidence>
<dbReference type="EMBL" id="CM039433">
    <property type="protein sequence ID" value="KAI4328337.1"/>
    <property type="molecule type" value="Genomic_DNA"/>
</dbReference>
<dbReference type="Proteomes" id="UP000828941">
    <property type="component" value="Chromosome 8"/>
</dbReference>
<sequence>MMIMVNMDVGDSVMCWRDSVALSRTERERERERGLAGFERDIGENPLLYTEKVPIQHSLFCFGLCIFMQLRYQKTLHSIILYVQCC</sequence>
<name>A0ACB9MXI3_BAUVA</name>
<accession>A0ACB9MXI3</accession>
<organism evidence="1 2">
    <name type="scientific">Bauhinia variegata</name>
    <name type="common">Purple orchid tree</name>
    <name type="synonym">Phanera variegata</name>
    <dbReference type="NCBI Taxonomy" id="167791"/>
    <lineage>
        <taxon>Eukaryota</taxon>
        <taxon>Viridiplantae</taxon>
        <taxon>Streptophyta</taxon>
        <taxon>Embryophyta</taxon>
        <taxon>Tracheophyta</taxon>
        <taxon>Spermatophyta</taxon>
        <taxon>Magnoliopsida</taxon>
        <taxon>eudicotyledons</taxon>
        <taxon>Gunneridae</taxon>
        <taxon>Pentapetalae</taxon>
        <taxon>rosids</taxon>
        <taxon>fabids</taxon>
        <taxon>Fabales</taxon>
        <taxon>Fabaceae</taxon>
        <taxon>Cercidoideae</taxon>
        <taxon>Cercideae</taxon>
        <taxon>Bauhiniinae</taxon>
        <taxon>Bauhinia</taxon>
    </lineage>
</organism>